<dbReference type="EMBL" id="JACPUR010000041">
    <property type="protein sequence ID" value="MBI3129493.1"/>
    <property type="molecule type" value="Genomic_DNA"/>
</dbReference>
<dbReference type="AlphaFoldDB" id="A0A932MQ27"/>
<dbReference type="SMART" id="SM00822">
    <property type="entry name" value="PKS_KR"/>
    <property type="match status" value="1"/>
</dbReference>
<protein>
    <submittedName>
        <fullName evidence="5">SDR family oxidoreductase</fullName>
    </submittedName>
</protein>
<dbReference type="PANTHER" id="PTHR42879">
    <property type="entry name" value="3-OXOACYL-(ACYL-CARRIER-PROTEIN) REDUCTASE"/>
    <property type="match status" value="1"/>
</dbReference>
<dbReference type="Gene3D" id="3.40.50.720">
    <property type="entry name" value="NAD(P)-binding Rossmann-like Domain"/>
    <property type="match status" value="1"/>
</dbReference>
<evidence type="ECO:0000256" key="1">
    <source>
        <dbReference type="ARBA" id="ARBA00006484"/>
    </source>
</evidence>
<dbReference type="PANTHER" id="PTHR42879:SF2">
    <property type="entry name" value="3-OXOACYL-[ACYL-CARRIER-PROTEIN] REDUCTASE FABG"/>
    <property type="match status" value="1"/>
</dbReference>
<keyword evidence="2" id="KW-0560">Oxidoreductase</keyword>
<sequence>MEPLEGRTALVTGASRGIGRACALALARAGCPVAVNYRSRDAEAEETCALIAGLGGQALPFRADVSRSGEVRGLVEAVRSRLGPVSILVNNAGVARKRAPLEITEEDWDEAMTVNLKSAFLASREVLPGMREMRWGRIVNVSSNAAYTTGIVGPHYVASKAGMLGLSRAYAMAFAREGITVNAVAPGAIETEMLMKDLGVTAARSPVGRFGTSEEVADAVMMLVRNGYITGQTLIISGGSNLT</sequence>
<dbReference type="Pfam" id="PF00106">
    <property type="entry name" value="adh_short"/>
    <property type="match status" value="1"/>
</dbReference>
<dbReference type="GO" id="GO:0032787">
    <property type="term" value="P:monocarboxylic acid metabolic process"/>
    <property type="evidence" value="ECO:0007669"/>
    <property type="project" value="UniProtKB-ARBA"/>
</dbReference>
<name>A0A932MQ27_UNCTE</name>
<dbReference type="PRINTS" id="PR00081">
    <property type="entry name" value="GDHRDH"/>
</dbReference>
<accession>A0A932MQ27</accession>
<evidence type="ECO:0000259" key="4">
    <source>
        <dbReference type="SMART" id="SM00822"/>
    </source>
</evidence>
<evidence type="ECO:0000313" key="5">
    <source>
        <dbReference type="EMBL" id="MBI3129493.1"/>
    </source>
</evidence>
<organism evidence="5 6">
    <name type="scientific">Tectimicrobiota bacterium</name>
    <dbReference type="NCBI Taxonomy" id="2528274"/>
    <lineage>
        <taxon>Bacteria</taxon>
        <taxon>Pseudomonadati</taxon>
        <taxon>Nitrospinota/Tectimicrobiota group</taxon>
        <taxon>Candidatus Tectimicrobiota</taxon>
    </lineage>
</organism>
<dbReference type="PROSITE" id="PS00061">
    <property type="entry name" value="ADH_SHORT"/>
    <property type="match status" value="1"/>
</dbReference>
<evidence type="ECO:0000313" key="6">
    <source>
        <dbReference type="Proteomes" id="UP000782312"/>
    </source>
</evidence>
<comment type="caution">
    <text evidence="5">The sequence shown here is derived from an EMBL/GenBank/DDBJ whole genome shotgun (WGS) entry which is preliminary data.</text>
</comment>
<dbReference type="Proteomes" id="UP000782312">
    <property type="component" value="Unassembled WGS sequence"/>
</dbReference>
<evidence type="ECO:0000256" key="2">
    <source>
        <dbReference type="ARBA" id="ARBA00023002"/>
    </source>
</evidence>
<proteinExistence type="inferred from homology"/>
<dbReference type="SUPFAM" id="SSF51735">
    <property type="entry name" value="NAD(P)-binding Rossmann-fold domains"/>
    <property type="match status" value="1"/>
</dbReference>
<evidence type="ECO:0000256" key="3">
    <source>
        <dbReference type="RuleBase" id="RU000363"/>
    </source>
</evidence>
<dbReference type="InterPro" id="IPR036291">
    <property type="entry name" value="NAD(P)-bd_dom_sf"/>
</dbReference>
<feature type="domain" description="Ketoreductase" evidence="4">
    <location>
        <begin position="7"/>
        <end position="192"/>
    </location>
</feature>
<dbReference type="InterPro" id="IPR057326">
    <property type="entry name" value="KR_dom"/>
</dbReference>
<reference evidence="5" key="1">
    <citation type="submission" date="2020-07" db="EMBL/GenBank/DDBJ databases">
        <title>Huge and variable diversity of episymbiotic CPR bacteria and DPANN archaea in groundwater ecosystems.</title>
        <authorList>
            <person name="He C.Y."/>
            <person name="Keren R."/>
            <person name="Whittaker M."/>
            <person name="Farag I.F."/>
            <person name="Doudna J."/>
            <person name="Cate J.H.D."/>
            <person name="Banfield J.F."/>
        </authorList>
    </citation>
    <scope>NUCLEOTIDE SEQUENCE</scope>
    <source>
        <strain evidence="5">NC_groundwater_763_Ag_S-0.2um_68_21</strain>
    </source>
</reference>
<gene>
    <name evidence="5" type="ORF">HYZ11_17935</name>
</gene>
<dbReference type="InterPro" id="IPR020904">
    <property type="entry name" value="Sc_DH/Rdtase_CS"/>
</dbReference>
<dbReference type="FunFam" id="3.40.50.720:FF:000173">
    <property type="entry name" value="3-oxoacyl-[acyl-carrier protein] reductase"/>
    <property type="match status" value="1"/>
</dbReference>
<comment type="similarity">
    <text evidence="1 3">Belongs to the short-chain dehydrogenases/reductases (SDR) family.</text>
</comment>
<dbReference type="InterPro" id="IPR050259">
    <property type="entry name" value="SDR"/>
</dbReference>
<dbReference type="PRINTS" id="PR00080">
    <property type="entry name" value="SDRFAMILY"/>
</dbReference>
<dbReference type="GO" id="GO:0016491">
    <property type="term" value="F:oxidoreductase activity"/>
    <property type="evidence" value="ECO:0007669"/>
    <property type="project" value="UniProtKB-KW"/>
</dbReference>
<dbReference type="InterPro" id="IPR002347">
    <property type="entry name" value="SDR_fam"/>
</dbReference>